<keyword evidence="3" id="KW-1185">Reference proteome</keyword>
<dbReference type="HOGENOM" id="CLU_009834_7_3_5"/>
<dbReference type="Gene3D" id="6.10.30.40">
    <property type="match status" value="1"/>
</dbReference>
<sequence length="265" mass="29413">MELNKAPSKSPIKQEVRGTMLLAIMDKPETGNTLNSAMIQCMHKIVDRFEVDSAFKVLALCGQASIFCEGMDFNEATTTTVKDMSSLRTRILPFWQLLARFASVPKMVVSVIDGRVSAGGLGLAAASDLVISTNRSNFLLSELMFGLLPAIIAPFLVRRIGWQPAWRMTLTAKRLDAKEMRNLNLIDDLTDDLDNALRRLIIRANRMDTRAIGAAKEYFNALEPMDVIAERRAVDAICARIGDPQVMEGIRRFVHGNGLPWSKSS</sequence>
<dbReference type="AlphaFoldDB" id="V9TSB1"/>
<dbReference type="Gene3D" id="3.90.226.10">
    <property type="entry name" value="2-enoyl-CoA Hydratase, Chain A, domain 1"/>
    <property type="match status" value="1"/>
</dbReference>
<evidence type="ECO:0000256" key="1">
    <source>
        <dbReference type="ARBA" id="ARBA00005254"/>
    </source>
</evidence>
<proteinExistence type="inferred from homology"/>
<comment type="similarity">
    <text evidence="1">Belongs to the enoyl-CoA hydratase/isomerase family.</text>
</comment>
<dbReference type="InterPro" id="IPR001753">
    <property type="entry name" value="Enoyl-CoA_hydra/iso"/>
</dbReference>
<dbReference type="Pfam" id="PF00378">
    <property type="entry name" value="ECH_1"/>
    <property type="match status" value="1"/>
</dbReference>
<organism evidence="2 3">
    <name type="scientific">Candidatus Endolissoclinum faulkneri L5</name>
    <dbReference type="NCBI Taxonomy" id="1401328"/>
    <lineage>
        <taxon>Bacteria</taxon>
        <taxon>Pseudomonadati</taxon>
        <taxon>Pseudomonadota</taxon>
        <taxon>Alphaproteobacteria</taxon>
        <taxon>Rhodospirillales</taxon>
        <taxon>Rhodospirillaceae</taxon>
        <taxon>Candidatus Endolissoclinum</taxon>
    </lineage>
</organism>
<dbReference type="InterPro" id="IPR029045">
    <property type="entry name" value="ClpP/crotonase-like_dom_sf"/>
</dbReference>
<dbReference type="KEGG" id="efk:P856_247"/>
<evidence type="ECO:0000313" key="3">
    <source>
        <dbReference type="Proteomes" id="UP000018700"/>
    </source>
</evidence>
<gene>
    <name evidence="2" type="ORF">P856_247</name>
</gene>
<accession>V9TSB1</accession>
<evidence type="ECO:0000313" key="2">
    <source>
        <dbReference type="EMBL" id="AHC73476.1"/>
    </source>
</evidence>
<dbReference type="Proteomes" id="UP000018700">
    <property type="component" value="Chromosome"/>
</dbReference>
<reference evidence="2 3" key="1">
    <citation type="journal article" date="2013" name="PLoS ONE">
        <title>Bacterial endosymbiosis in a chordate host: long-term co-evolution and conservation of secondary metabolism.</title>
        <authorList>
            <person name="Kwan J.C."/>
            <person name="Schmidt E.W."/>
        </authorList>
    </citation>
    <scope>NUCLEOTIDE SEQUENCE [LARGE SCALE GENOMIC DNA]</scope>
    <source>
        <strain evidence="3">faulkneri L5</strain>
    </source>
</reference>
<dbReference type="InterPro" id="IPR051683">
    <property type="entry name" value="Enoyl-CoA_Hydratase/Isomerase"/>
</dbReference>
<dbReference type="SUPFAM" id="SSF52096">
    <property type="entry name" value="ClpP/crotonase"/>
    <property type="match status" value="1"/>
</dbReference>
<dbReference type="RefSeq" id="WP_025300357.1">
    <property type="nucleotide sequence ID" value="NZ_CP006745.1"/>
</dbReference>
<dbReference type="OrthoDB" id="9795613at2"/>
<dbReference type="PANTHER" id="PTHR42964">
    <property type="entry name" value="ENOYL-COA HYDRATASE"/>
    <property type="match status" value="1"/>
</dbReference>
<dbReference type="EMBL" id="CP006745">
    <property type="protein sequence ID" value="AHC73476.1"/>
    <property type="molecule type" value="Genomic_DNA"/>
</dbReference>
<name>V9TSB1_9PROT</name>
<dbReference type="GO" id="GO:0003824">
    <property type="term" value="F:catalytic activity"/>
    <property type="evidence" value="ECO:0007669"/>
    <property type="project" value="UniProtKB-ARBA"/>
</dbReference>
<dbReference type="STRING" id="1401328.P856_247"/>
<dbReference type="CDD" id="cd06558">
    <property type="entry name" value="crotonase-like"/>
    <property type="match status" value="1"/>
</dbReference>
<dbReference type="eggNOG" id="COG1024">
    <property type="taxonomic scope" value="Bacteria"/>
</dbReference>
<protein>
    <submittedName>
        <fullName evidence="2">PtzJ</fullName>
    </submittedName>
</protein>
<dbReference type="PANTHER" id="PTHR42964:SF1">
    <property type="entry name" value="POLYKETIDE BIOSYNTHESIS ENOYL-COA HYDRATASE PKSH-RELATED"/>
    <property type="match status" value="1"/>
</dbReference>